<dbReference type="Proteomes" id="UP000887579">
    <property type="component" value="Unplaced"/>
</dbReference>
<accession>A0AC34FYP3</accession>
<reference evidence="2" key="1">
    <citation type="submission" date="2022-11" db="UniProtKB">
        <authorList>
            <consortium name="WormBaseParasite"/>
        </authorList>
    </citation>
    <scope>IDENTIFICATION</scope>
</reference>
<proteinExistence type="predicted"/>
<name>A0AC34FYP3_9BILA</name>
<organism evidence="1 2">
    <name type="scientific">Panagrolaimus sp. ES5</name>
    <dbReference type="NCBI Taxonomy" id="591445"/>
    <lineage>
        <taxon>Eukaryota</taxon>
        <taxon>Metazoa</taxon>
        <taxon>Ecdysozoa</taxon>
        <taxon>Nematoda</taxon>
        <taxon>Chromadorea</taxon>
        <taxon>Rhabditida</taxon>
        <taxon>Tylenchina</taxon>
        <taxon>Panagrolaimomorpha</taxon>
        <taxon>Panagrolaimoidea</taxon>
        <taxon>Panagrolaimidae</taxon>
        <taxon>Panagrolaimus</taxon>
    </lineage>
</organism>
<protein>
    <submittedName>
        <fullName evidence="2">NAD(P)H-hydrate epimerase</fullName>
    </submittedName>
</protein>
<dbReference type="WBParaSite" id="ES5_v2.g22508.t1">
    <property type="protein sequence ID" value="ES5_v2.g22508.t1"/>
    <property type="gene ID" value="ES5_v2.g22508"/>
</dbReference>
<sequence length="237" mass="26374">MSSTQSKEIKYLGQEEAINIDKELFNEYGFSVDQLMELAGLSCAQAIYSFYPKGKVLVIVGPGNNGGDGIVCARHLKLFGYSPEILYPKPSKSELMERLVKQTTLMDIPYLESLPSNLNQFSFAVDAMFGFSFKPPIRDPFGNILKALQLQQTKLPIFSIDIPSGWHVEDGPPADSDIPSIQPDTLISLTAPKLCAKHFQGRAHFLGGRFVPEKLAKKYSLNLPEYPESNGFLRLQL</sequence>
<evidence type="ECO:0000313" key="1">
    <source>
        <dbReference type="Proteomes" id="UP000887579"/>
    </source>
</evidence>
<evidence type="ECO:0000313" key="2">
    <source>
        <dbReference type="WBParaSite" id="ES5_v2.g22508.t1"/>
    </source>
</evidence>